<dbReference type="Proteomes" id="UP001194746">
    <property type="component" value="Unassembled WGS sequence"/>
</dbReference>
<comment type="caution">
    <text evidence="7">The sequence shown here is derived from an EMBL/GenBank/DDBJ whole genome shotgun (WGS) entry which is preliminary data.</text>
</comment>
<dbReference type="SUPFAM" id="SSF144083">
    <property type="entry name" value="Magnesium transport protein CorA, transmembrane region"/>
    <property type="match status" value="1"/>
</dbReference>
<feature type="transmembrane region" description="Helical" evidence="5">
    <location>
        <begin position="418"/>
        <end position="437"/>
    </location>
</feature>
<evidence type="ECO:0000256" key="1">
    <source>
        <dbReference type="ARBA" id="ARBA00004141"/>
    </source>
</evidence>
<feature type="domain" description="CorA-like transporter" evidence="6">
    <location>
        <begin position="74"/>
        <end position="278"/>
    </location>
</feature>
<dbReference type="Gene3D" id="1.20.58.340">
    <property type="entry name" value="Magnesium transport protein CorA, transmembrane region"/>
    <property type="match status" value="1"/>
</dbReference>
<accession>A0AAD4CSW3</accession>
<evidence type="ECO:0000313" key="7">
    <source>
        <dbReference type="EMBL" id="KAF9892111.1"/>
    </source>
</evidence>
<dbReference type="InterPro" id="IPR058257">
    <property type="entry name" value="CorA-like_dom"/>
</dbReference>
<feature type="transmembrane region" description="Helical" evidence="5">
    <location>
        <begin position="457"/>
        <end position="478"/>
    </location>
</feature>
<gene>
    <name evidence="7" type="ORF">FE257_002517</name>
</gene>
<reference evidence="7" key="1">
    <citation type="journal article" date="2019" name="Beilstein J. Org. Chem.">
        <title>Nanangenines: drimane sesquiterpenoids as the dominant metabolite cohort of a novel Australian fungus, Aspergillus nanangensis.</title>
        <authorList>
            <person name="Lacey H.J."/>
            <person name="Gilchrist C.L.M."/>
            <person name="Crombie A."/>
            <person name="Kalaitzis J.A."/>
            <person name="Vuong D."/>
            <person name="Rutledge P.J."/>
            <person name="Turner P."/>
            <person name="Pitt J.I."/>
            <person name="Lacey E."/>
            <person name="Chooi Y.H."/>
            <person name="Piggott A.M."/>
        </authorList>
    </citation>
    <scope>NUCLEOTIDE SEQUENCE</scope>
    <source>
        <strain evidence="7">MST-FP2251</strain>
    </source>
</reference>
<keyword evidence="4 5" id="KW-0472">Membrane</keyword>
<dbReference type="EMBL" id="VCAU01000014">
    <property type="protein sequence ID" value="KAF9892111.1"/>
    <property type="molecule type" value="Genomic_DNA"/>
</dbReference>
<proteinExistence type="predicted"/>
<name>A0AAD4CSW3_ASPNN</name>
<dbReference type="Pfam" id="PF26616">
    <property type="entry name" value="CorA-like"/>
    <property type="match status" value="1"/>
</dbReference>
<keyword evidence="2 5" id="KW-0812">Transmembrane</keyword>
<evidence type="ECO:0000256" key="3">
    <source>
        <dbReference type="ARBA" id="ARBA00022989"/>
    </source>
</evidence>
<dbReference type="GO" id="GO:0016020">
    <property type="term" value="C:membrane"/>
    <property type="evidence" value="ECO:0007669"/>
    <property type="project" value="UniProtKB-SubCell"/>
</dbReference>
<dbReference type="GO" id="GO:0046873">
    <property type="term" value="F:metal ion transmembrane transporter activity"/>
    <property type="evidence" value="ECO:0007669"/>
    <property type="project" value="InterPro"/>
</dbReference>
<evidence type="ECO:0000259" key="6">
    <source>
        <dbReference type="Pfam" id="PF26616"/>
    </source>
</evidence>
<evidence type="ECO:0000256" key="4">
    <source>
        <dbReference type="ARBA" id="ARBA00023136"/>
    </source>
</evidence>
<evidence type="ECO:0000256" key="2">
    <source>
        <dbReference type="ARBA" id="ARBA00022692"/>
    </source>
</evidence>
<keyword evidence="8" id="KW-1185">Reference proteome</keyword>
<comment type="subcellular location">
    <subcellularLocation>
        <location evidence="1">Membrane</location>
        <topology evidence="1">Multi-pass membrane protein</topology>
    </subcellularLocation>
</comment>
<dbReference type="AlphaFoldDB" id="A0AAD4CSW3"/>
<protein>
    <recommendedName>
        <fullName evidence="6">CorA-like transporter domain-containing protein</fullName>
    </recommendedName>
</protein>
<evidence type="ECO:0000256" key="5">
    <source>
        <dbReference type="SAM" id="Phobius"/>
    </source>
</evidence>
<organism evidence="7 8">
    <name type="scientific">Aspergillus nanangensis</name>
    <dbReference type="NCBI Taxonomy" id="2582783"/>
    <lineage>
        <taxon>Eukaryota</taxon>
        <taxon>Fungi</taxon>
        <taxon>Dikarya</taxon>
        <taxon>Ascomycota</taxon>
        <taxon>Pezizomycotina</taxon>
        <taxon>Eurotiomycetes</taxon>
        <taxon>Eurotiomycetidae</taxon>
        <taxon>Eurotiales</taxon>
        <taxon>Aspergillaceae</taxon>
        <taxon>Aspergillus</taxon>
        <taxon>Aspergillus subgen. Circumdati</taxon>
    </lineage>
</organism>
<evidence type="ECO:0000313" key="8">
    <source>
        <dbReference type="Proteomes" id="UP001194746"/>
    </source>
</evidence>
<reference evidence="7" key="2">
    <citation type="submission" date="2020-02" db="EMBL/GenBank/DDBJ databases">
        <authorList>
            <person name="Gilchrist C.L.M."/>
            <person name="Chooi Y.-H."/>
        </authorList>
    </citation>
    <scope>NUCLEOTIDE SEQUENCE</scope>
    <source>
        <strain evidence="7">MST-FP2251</strain>
    </source>
</reference>
<dbReference type="InterPro" id="IPR045863">
    <property type="entry name" value="CorA_TM1_TM2"/>
</dbReference>
<keyword evidence="3 5" id="KW-1133">Transmembrane helix</keyword>
<sequence>MSTSVSNTINEDATGYIKKEKLEARLHFLFGYPIQVRRHALVAAAAAQIPDDDRLGPDYYEGIRPHLRHPTFVSNPEKSNIYVFDSTPRPEPHTFTNSELFESHIAESPKPDTRIVSICCRNSMEPLGITEQAMRKLTTLYDIDASFFNLVVSFGDKPRSSDAGNGAMNVKHRENNVYDMHYLFAFAEDYTVKGNVSWTIRQICVFHRYDPSGSGNLWILLHSKPQSKVQQQIERALSTNPTKFLHDWYSIHLLVFSAYLGNWRWCIRNLGDEIERTVDIALTLDLSQVKSGDNKDGLVRLLKQQYLGDKMVPLASRLEVALLTLRRLERMNTLFHHARKHPSDVAGFQVVSDDLAYHITCLEGHLKSCAVLEKKVQGISDLLAVALTLQNQTVTIGINNKMLKLTNESFDENATIKVVTLVTLIYLPASFVSTVLGMNLFDFNGPNDSGFTISNKFWIFVVIAVPLTLLTVGSWYFITRRRLRARYHALHAEV</sequence>